<accession>A0A9P9WKP5</accession>
<reference evidence="2" key="1">
    <citation type="submission" date="2021-03" db="EMBL/GenBank/DDBJ databases">
        <title>Revisited historic fungal species revealed as producer of novel bioactive compounds through whole genome sequencing and comparative genomics.</title>
        <authorList>
            <person name="Vignolle G.A."/>
            <person name="Hochenegger N."/>
            <person name="Mach R.L."/>
            <person name="Mach-Aigner A.R."/>
            <person name="Javad Rahimi M."/>
            <person name="Salim K.A."/>
            <person name="Chan C.M."/>
            <person name="Lim L.B.L."/>
            <person name="Cai F."/>
            <person name="Druzhinina I.S."/>
            <person name="U'Ren J.M."/>
            <person name="Derntl C."/>
        </authorList>
    </citation>
    <scope>NUCLEOTIDE SEQUENCE</scope>
    <source>
        <strain evidence="2">TUCIM 5799</strain>
    </source>
</reference>
<protein>
    <submittedName>
        <fullName evidence="2">Uncharacterized protein</fullName>
    </submittedName>
</protein>
<dbReference type="Proteomes" id="UP000829685">
    <property type="component" value="Unassembled WGS sequence"/>
</dbReference>
<evidence type="ECO:0000313" key="3">
    <source>
        <dbReference type="Proteomes" id="UP000829685"/>
    </source>
</evidence>
<proteinExistence type="predicted"/>
<dbReference type="PROSITE" id="PS51257">
    <property type="entry name" value="PROKAR_LIPOPROTEIN"/>
    <property type="match status" value="1"/>
</dbReference>
<gene>
    <name evidence="2" type="ORF">JX265_007162</name>
</gene>
<evidence type="ECO:0000256" key="1">
    <source>
        <dbReference type="SAM" id="SignalP"/>
    </source>
</evidence>
<keyword evidence="3" id="KW-1185">Reference proteome</keyword>
<sequence>MIRQLVVLAALVSTTFAVSCRCVVTDRNLSASGIARFCAEKGGQINTEVGLCTNLAEPWTAADCEALGIAGGEPSCV</sequence>
<organism evidence="2 3">
    <name type="scientific">Neoarthrinium moseri</name>
    <dbReference type="NCBI Taxonomy" id="1658444"/>
    <lineage>
        <taxon>Eukaryota</taxon>
        <taxon>Fungi</taxon>
        <taxon>Dikarya</taxon>
        <taxon>Ascomycota</taxon>
        <taxon>Pezizomycotina</taxon>
        <taxon>Sordariomycetes</taxon>
        <taxon>Xylariomycetidae</taxon>
        <taxon>Amphisphaeriales</taxon>
        <taxon>Apiosporaceae</taxon>
        <taxon>Neoarthrinium</taxon>
    </lineage>
</organism>
<feature type="chain" id="PRO_5040457152" evidence="1">
    <location>
        <begin position="18"/>
        <end position="77"/>
    </location>
</feature>
<dbReference type="EMBL" id="JAFIMR010000017">
    <property type="protein sequence ID" value="KAI1868339.1"/>
    <property type="molecule type" value="Genomic_DNA"/>
</dbReference>
<evidence type="ECO:0000313" key="2">
    <source>
        <dbReference type="EMBL" id="KAI1868339.1"/>
    </source>
</evidence>
<comment type="caution">
    <text evidence="2">The sequence shown here is derived from an EMBL/GenBank/DDBJ whole genome shotgun (WGS) entry which is preliminary data.</text>
</comment>
<keyword evidence="1" id="KW-0732">Signal</keyword>
<feature type="signal peptide" evidence="1">
    <location>
        <begin position="1"/>
        <end position="17"/>
    </location>
</feature>
<dbReference type="AlphaFoldDB" id="A0A9P9WKP5"/>
<name>A0A9P9WKP5_9PEZI</name>